<dbReference type="GO" id="GO:0070034">
    <property type="term" value="F:telomerase RNA binding"/>
    <property type="evidence" value="ECO:0007669"/>
    <property type="project" value="TreeGrafter"/>
</dbReference>
<feature type="domain" description="TROVE" evidence="1">
    <location>
        <begin position="1"/>
        <end position="195"/>
    </location>
</feature>
<organism evidence="2">
    <name type="scientific">Mesocestoides corti</name>
    <name type="common">Flatworm</name>
    <dbReference type="NCBI Taxonomy" id="53468"/>
    <lineage>
        <taxon>Eukaryota</taxon>
        <taxon>Metazoa</taxon>
        <taxon>Spiralia</taxon>
        <taxon>Lophotrochozoa</taxon>
        <taxon>Platyhelminthes</taxon>
        <taxon>Cestoda</taxon>
        <taxon>Eucestoda</taxon>
        <taxon>Cyclophyllidea</taxon>
        <taxon>Mesocestoididae</taxon>
        <taxon>Mesocestoides</taxon>
    </lineage>
</organism>
<sequence length="195" mass="22699">MVEKFREFDEYQLGRFCSFMTLIFVAKYNREKSGASNRKKNKEDAEMTPMPPTLKKMIRDLHISDPVYHVMCLLGKKYPTDASEYLKLGLPGDWNPELSGTRMRLPVPFTWETELSKTPQWAQLDAWHSLIDSGKLPYMAMLRNLRNLLLVNIDEEHINKVIRKLTARGEVASSKQLPFRYLSAFTALAELRRET</sequence>
<evidence type="ECO:0000313" key="2">
    <source>
        <dbReference type="WBParaSite" id="MCU_009174-RA"/>
    </source>
</evidence>
<dbReference type="PANTHER" id="PTHR44791:SF1">
    <property type="entry name" value="TELOMERASE PROTEIN COMPONENT 1"/>
    <property type="match status" value="1"/>
</dbReference>
<dbReference type="PANTHER" id="PTHR44791">
    <property type="entry name" value="TELOMERASE PROTEIN COMPONENT 1 TEP1"/>
    <property type="match status" value="1"/>
</dbReference>
<dbReference type="InterPro" id="IPR052652">
    <property type="entry name" value="Telomerase_Complex_Comp"/>
</dbReference>
<proteinExistence type="predicted"/>
<dbReference type="PROSITE" id="PS50988">
    <property type="entry name" value="TROVE"/>
    <property type="match status" value="1"/>
</dbReference>
<dbReference type="AlphaFoldDB" id="A0A5K3FK64"/>
<dbReference type="GO" id="GO:0000722">
    <property type="term" value="P:telomere maintenance via recombination"/>
    <property type="evidence" value="ECO:0007669"/>
    <property type="project" value="TreeGrafter"/>
</dbReference>
<dbReference type="InterPro" id="IPR008858">
    <property type="entry name" value="TROVE_dom"/>
</dbReference>
<evidence type="ECO:0000259" key="1">
    <source>
        <dbReference type="PROSITE" id="PS50988"/>
    </source>
</evidence>
<dbReference type="WBParaSite" id="MCU_009174-RA">
    <property type="protein sequence ID" value="MCU_009174-RA"/>
    <property type="gene ID" value="MCU_009174"/>
</dbReference>
<dbReference type="GO" id="GO:0003720">
    <property type="term" value="F:telomerase activity"/>
    <property type="evidence" value="ECO:0007669"/>
    <property type="project" value="TreeGrafter"/>
</dbReference>
<dbReference type="InterPro" id="IPR037214">
    <property type="entry name" value="TROVE_dom_sf"/>
</dbReference>
<protein>
    <submittedName>
        <fullName evidence="2">TROVE domain-containing protein</fullName>
    </submittedName>
</protein>
<dbReference type="Pfam" id="PF05731">
    <property type="entry name" value="TROVE"/>
    <property type="match status" value="1"/>
</dbReference>
<reference evidence="2" key="1">
    <citation type="submission" date="2019-11" db="UniProtKB">
        <authorList>
            <consortium name="WormBaseParasite"/>
        </authorList>
    </citation>
    <scope>IDENTIFICATION</scope>
</reference>
<dbReference type="GO" id="GO:0005697">
    <property type="term" value="C:telomerase holoenzyme complex"/>
    <property type="evidence" value="ECO:0007669"/>
    <property type="project" value="TreeGrafter"/>
</dbReference>
<dbReference type="SUPFAM" id="SSF140864">
    <property type="entry name" value="TROVE domain-like"/>
    <property type="match status" value="1"/>
</dbReference>
<name>A0A5K3FK64_MESCO</name>
<accession>A0A5K3FK64</accession>